<gene>
    <name evidence="3" type="ORF">PACILC2_47050</name>
</gene>
<dbReference type="EMBL" id="BOVJ01000167">
    <property type="protein sequence ID" value="GIQ66137.1"/>
    <property type="molecule type" value="Genomic_DNA"/>
</dbReference>
<protein>
    <recommendedName>
        <fullName evidence="5">DUF4247 domain-containing protein</fullName>
    </recommendedName>
</protein>
<feature type="chain" id="PRO_5045638060" description="DUF4247 domain-containing protein" evidence="2">
    <location>
        <begin position="24"/>
        <end position="249"/>
    </location>
</feature>
<dbReference type="InterPro" id="IPR025341">
    <property type="entry name" value="DUF4247"/>
</dbReference>
<feature type="region of interest" description="Disordered" evidence="1">
    <location>
        <begin position="180"/>
        <end position="249"/>
    </location>
</feature>
<evidence type="ECO:0000313" key="3">
    <source>
        <dbReference type="EMBL" id="GIQ66137.1"/>
    </source>
</evidence>
<evidence type="ECO:0000256" key="2">
    <source>
        <dbReference type="SAM" id="SignalP"/>
    </source>
</evidence>
<feature type="signal peptide" evidence="2">
    <location>
        <begin position="1"/>
        <end position="23"/>
    </location>
</feature>
<proteinExistence type="predicted"/>
<comment type="caution">
    <text evidence="3">The sequence shown here is derived from an EMBL/GenBank/DDBJ whole genome shotgun (WGS) entry which is preliminary data.</text>
</comment>
<evidence type="ECO:0000256" key="1">
    <source>
        <dbReference type="SAM" id="MobiDB-lite"/>
    </source>
</evidence>
<dbReference type="RefSeq" id="WP_244863702.1">
    <property type="nucleotide sequence ID" value="NZ_BOVJ01000167.1"/>
</dbReference>
<dbReference type="Pfam" id="PF14042">
    <property type="entry name" value="DUF4247"/>
    <property type="match status" value="1"/>
</dbReference>
<reference evidence="3 4" key="1">
    <citation type="submission" date="2021-04" db="EMBL/GenBank/DDBJ databases">
        <title>Draft genome sequence of Paenibacillus cisolokensis, LC2-13A.</title>
        <authorList>
            <person name="Uke A."/>
            <person name="Chhe C."/>
            <person name="Baramee S."/>
            <person name="Kosugi A."/>
        </authorList>
    </citation>
    <scope>NUCLEOTIDE SEQUENCE [LARGE SCALE GENOMIC DNA]</scope>
    <source>
        <strain evidence="3 4">LC2-13A</strain>
    </source>
</reference>
<keyword evidence="2" id="KW-0732">Signal</keyword>
<keyword evidence="4" id="KW-1185">Reference proteome</keyword>
<evidence type="ECO:0008006" key="5">
    <source>
        <dbReference type="Google" id="ProtNLM"/>
    </source>
</evidence>
<feature type="compositionally biased region" description="Basic residues" evidence="1">
    <location>
        <begin position="233"/>
        <end position="249"/>
    </location>
</feature>
<sequence>MRQKWSKALKLLLVVSLIVPLLAACGIDQTIKETYPLESVNGSGAETSYVYRAAGQSVPEVAKELAEASKPDQISDEQEDRMFLVYSDRIVHLQRDEANPEDTLVEVSSKEYVRNNYSMSFLEGYLLASLLSDLFDNGRYGGGSYRGYNDRDTYKPKTGTYHMPTDTEKKAVPPMTVERKGSIFKRSHKADTGQVGSGGSIFGKSPSSSSSSTGKITRGSSGGKSSSWLQPRKSFKPKTRVGFGRIKRR</sequence>
<organism evidence="3 4">
    <name type="scientific">Paenibacillus cisolokensis</name>
    <dbReference type="NCBI Taxonomy" id="1658519"/>
    <lineage>
        <taxon>Bacteria</taxon>
        <taxon>Bacillati</taxon>
        <taxon>Bacillota</taxon>
        <taxon>Bacilli</taxon>
        <taxon>Bacillales</taxon>
        <taxon>Paenibacillaceae</taxon>
        <taxon>Paenibacillus</taxon>
    </lineage>
</organism>
<name>A0ABQ4ND21_9BACL</name>
<dbReference type="Proteomes" id="UP000680304">
    <property type="component" value="Unassembled WGS sequence"/>
</dbReference>
<feature type="compositionally biased region" description="Low complexity" evidence="1">
    <location>
        <begin position="202"/>
        <end position="227"/>
    </location>
</feature>
<accession>A0ABQ4ND21</accession>
<evidence type="ECO:0000313" key="4">
    <source>
        <dbReference type="Proteomes" id="UP000680304"/>
    </source>
</evidence>
<dbReference type="PROSITE" id="PS51257">
    <property type="entry name" value="PROKAR_LIPOPROTEIN"/>
    <property type="match status" value="1"/>
</dbReference>